<dbReference type="AlphaFoldDB" id="A0A1Y2HT46"/>
<feature type="transmembrane region" description="Helical" evidence="1">
    <location>
        <begin position="24"/>
        <end position="46"/>
    </location>
</feature>
<organism evidence="2 3">
    <name type="scientific">Catenaria anguillulae PL171</name>
    <dbReference type="NCBI Taxonomy" id="765915"/>
    <lineage>
        <taxon>Eukaryota</taxon>
        <taxon>Fungi</taxon>
        <taxon>Fungi incertae sedis</taxon>
        <taxon>Blastocladiomycota</taxon>
        <taxon>Blastocladiomycetes</taxon>
        <taxon>Blastocladiales</taxon>
        <taxon>Catenariaceae</taxon>
        <taxon>Catenaria</taxon>
    </lineage>
</organism>
<keyword evidence="1" id="KW-0472">Membrane</keyword>
<proteinExistence type="predicted"/>
<keyword evidence="1" id="KW-1133">Transmembrane helix</keyword>
<name>A0A1Y2HT46_9FUNG</name>
<feature type="transmembrane region" description="Helical" evidence="1">
    <location>
        <begin position="67"/>
        <end position="87"/>
    </location>
</feature>
<evidence type="ECO:0000256" key="1">
    <source>
        <dbReference type="SAM" id="Phobius"/>
    </source>
</evidence>
<dbReference type="Proteomes" id="UP000193411">
    <property type="component" value="Unassembled WGS sequence"/>
</dbReference>
<gene>
    <name evidence="2" type="ORF">BCR44DRAFT_1512291</name>
</gene>
<sequence length="201" mass="22759">MTVFEAINNISMISDVWTHRHANFILYQIVVMFTFNPSGPLFVIAMSHRISCIIVMRPTWKLWFLRAVMAAAVFIICQSSIIVFVGILNRLDLDTAGWLKARLFPSWTAVTLSFLPLFTIGGSIWSLQIAFSYVPSPVGSSNGSESSMTMSPPSQINANRPFLRYRPLPLRRNFRLHLIPMQQAPIRFPQSNTASQQHSKS</sequence>
<feature type="transmembrane region" description="Helical" evidence="1">
    <location>
        <begin position="107"/>
        <end position="127"/>
    </location>
</feature>
<reference evidence="2 3" key="1">
    <citation type="submission" date="2016-07" db="EMBL/GenBank/DDBJ databases">
        <title>Pervasive Adenine N6-methylation of Active Genes in Fungi.</title>
        <authorList>
            <consortium name="DOE Joint Genome Institute"/>
            <person name="Mondo S.J."/>
            <person name="Dannebaum R.O."/>
            <person name="Kuo R.C."/>
            <person name="Labutti K."/>
            <person name="Haridas S."/>
            <person name="Kuo A."/>
            <person name="Salamov A."/>
            <person name="Ahrendt S.R."/>
            <person name="Lipzen A."/>
            <person name="Sullivan W."/>
            <person name="Andreopoulos W.B."/>
            <person name="Clum A."/>
            <person name="Lindquist E."/>
            <person name="Daum C."/>
            <person name="Ramamoorthy G.K."/>
            <person name="Gryganskyi A."/>
            <person name="Culley D."/>
            <person name="Magnuson J.K."/>
            <person name="James T.Y."/>
            <person name="O'Malley M.A."/>
            <person name="Stajich J.E."/>
            <person name="Spatafora J.W."/>
            <person name="Visel A."/>
            <person name="Grigoriev I.V."/>
        </authorList>
    </citation>
    <scope>NUCLEOTIDE SEQUENCE [LARGE SCALE GENOMIC DNA]</scope>
    <source>
        <strain evidence="2 3">PL171</strain>
    </source>
</reference>
<accession>A0A1Y2HT46</accession>
<protein>
    <submittedName>
        <fullName evidence="2">Uncharacterized protein</fullName>
    </submittedName>
</protein>
<keyword evidence="1" id="KW-0812">Transmembrane</keyword>
<evidence type="ECO:0000313" key="2">
    <source>
        <dbReference type="EMBL" id="ORZ36883.1"/>
    </source>
</evidence>
<keyword evidence="3" id="KW-1185">Reference proteome</keyword>
<dbReference type="EMBL" id="MCFL01000015">
    <property type="protein sequence ID" value="ORZ36883.1"/>
    <property type="molecule type" value="Genomic_DNA"/>
</dbReference>
<comment type="caution">
    <text evidence="2">The sequence shown here is derived from an EMBL/GenBank/DDBJ whole genome shotgun (WGS) entry which is preliminary data.</text>
</comment>
<dbReference type="OrthoDB" id="10630553at2759"/>
<evidence type="ECO:0000313" key="3">
    <source>
        <dbReference type="Proteomes" id="UP000193411"/>
    </source>
</evidence>